<reference evidence="2 3" key="1">
    <citation type="journal article" date="2001" name="Science">
        <title>The genome of the natural genetic engineer Agrobacterium tumefaciens C58.</title>
        <authorList>
            <person name="Wood D.W."/>
            <person name="Setubal J.C."/>
            <person name="Kaul R."/>
            <person name="Monks D.E."/>
            <person name="Kitajima J.P."/>
            <person name="Okura V.K."/>
            <person name="Zhou Y."/>
            <person name="Chen L."/>
            <person name="Wood G.E."/>
            <person name="Almeida N.F.Jr."/>
            <person name="Woo L."/>
            <person name="Chen Y."/>
            <person name="Paulsen I.T."/>
            <person name="Eisen J.A."/>
            <person name="Karp P.D."/>
            <person name="Bovee D.Sr."/>
            <person name="Chapman P."/>
            <person name="Clendenning J."/>
            <person name="Deatherage G."/>
            <person name="Gillet W."/>
            <person name="Grant C."/>
            <person name="Kutyavin T."/>
            <person name="Levy R."/>
            <person name="Li M.J."/>
            <person name="McClelland E."/>
            <person name="Palmieri A."/>
            <person name="Raymond C."/>
            <person name="Rouse G."/>
            <person name="Saenphimmachak C."/>
            <person name="Wu Z."/>
            <person name="Romero P."/>
            <person name="Gordon D."/>
            <person name="Zhang S."/>
            <person name="Yoo H."/>
            <person name="Tao Y."/>
            <person name="Biddle P."/>
            <person name="Jung M."/>
            <person name="Krespan W."/>
            <person name="Perry M."/>
            <person name="Gordon-Kamm B."/>
            <person name="Liao L."/>
            <person name="Kim S."/>
            <person name="Hendrick C."/>
            <person name="Zhao Z.Y."/>
            <person name="Dolan M."/>
            <person name="Chumley F."/>
            <person name="Tingey S.V."/>
            <person name="Tomb J.F."/>
            <person name="Gordon M.P."/>
            <person name="Olson M.V."/>
            <person name="Nester E.W."/>
        </authorList>
    </citation>
    <scope>NUCLEOTIDE SEQUENCE [LARGE SCALE GENOMIC DNA]</scope>
    <source>
        <strain evidence="3">C58 / ATCC 33970</strain>
    </source>
</reference>
<reference evidence="2 3" key="2">
    <citation type="journal article" date="2001" name="Science">
        <title>Genome sequence of the plant pathogen and biotechnology agent Agrobacterium tumefaciens C58.</title>
        <authorList>
            <person name="Goodner B."/>
            <person name="Hinkle G."/>
            <person name="Gattung S."/>
            <person name="Miller N."/>
            <person name="Blanchard M."/>
            <person name="Qurollo B."/>
            <person name="Goldman B.S."/>
            <person name="Cao Y."/>
            <person name="Askenazi M."/>
            <person name="Halling C."/>
            <person name="Mullin L."/>
            <person name="Houmiel K."/>
            <person name="Gordon J."/>
            <person name="Vaudin M."/>
            <person name="Iartchouk O."/>
            <person name="Epp A."/>
            <person name="Liu F."/>
            <person name="Wollam C."/>
            <person name="Allinger M."/>
            <person name="Doughty D."/>
            <person name="Scott C."/>
            <person name="Lappas C."/>
            <person name="Markelz B."/>
            <person name="Flanagan C."/>
            <person name="Crowell C."/>
            <person name="Gurson J."/>
            <person name="Lomo C."/>
            <person name="Sear C."/>
            <person name="Strub G."/>
            <person name="Cielo C."/>
            <person name="Slater S."/>
        </authorList>
    </citation>
    <scope>NUCLEOTIDE SEQUENCE [LARGE SCALE GENOMIC DNA]</scope>
    <source>
        <strain evidence="3">C58 / ATCC 33970</strain>
    </source>
</reference>
<evidence type="ECO:0000313" key="3">
    <source>
        <dbReference type="Proteomes" id="UP000000813"/>
    </source>
</evidence>
<dbReference type="KEGG" id="atu:Atu8034"/>
<dbReference type="PIR" id="F98276">
    <property type="entry name" value="F98276"/>
</dbReference>
<proteinExistence type="predicted"/>
<dbReference type="STRING" id="176299.Atu8034"/>
<sequence length="59" mass="6509">MVLRREGCGQQDEANGGATEETDFTTSLSVAIFLYEEVPKDGCCSSKLREGICTFRFLV</sequence>
<protein>
    <submittedName>
        <fullName evidence="2">Uncharacterized protein</fullName>
    </submittedName>
</protein>
<dbReference type="EMBL" id="AE007870">
    <property type="protein sequence ID" value="AAK89736.1"/>
    <property type="molecule type" value="Genomic_DNA"/>
</dbReference>
<dbReference type="Proteomes" id="UP000000813">
    <property type="component" value="Chromosome linear"/>
</dbReference>
<evidence type="ECO:0000256" key="1">
    <source>
        <dbReference type="SAM" id="MobiDB-lite"/>
    </source>
</evidence>
<gene>
    <name evidence="2" type="ordered locus">Atu8034</name>
</gene>
<dbReference type="EnsemblBacteria" id="AAK89736">
    <property type="protein sequence ID" value="AAK89736"/>
    <property type="gene ID" value="Atu8034"/>
</dbReference>
<feature type="region of interest" description="Disordered" evidence="1">
    <location>
        <begin position="1"/>
        <end position="22"/>
    </location>
</feature>
<accession>Q8U4X0</accession>
<name>Q8U4X0_AGRFC</name>
<organism evidence="2 3">
    <name type="scientific">Agrobacterium fabrum (strain C58 / ATCC 33970)</name>
    <name type="common">Agrobacterium tumefaciens (strain C58)</name>
    <dbReference type="NCBI Taxonomy" id="176299"/>
    <lineage>
        <taxon>Bacteria</taxon>
        <taxon>Pseudomonadati</taxon>
        <taxon>Pseudomonadota</taxon>
        <taxon>Alphaproteobacteria</taxon>
        <taxon>Hyphomicrobiales</taxon>
        <taxon>Rhizobiaceae</taxon>
        <taxon>Rhizobium/Agrobacterium group</taxon>
        <taxon>Agrobacterium</taxon>
        <taxon>Agrobacterium tumefaciens complex</taxon>
    </lineage>
</organism>
<evidence type="ECO:0000313" key="2">
    <source>
        <dbReference type="EMBL" id="AAK89736.1"/>
    </source>
</evidence>
<dbReference type="HOGENOM" id="CLU_2949932_0_0_5"/>
<keyword evidence="3" id="KW-1185">Reference proteome</keyword>
<dbReference type="AlphaFoldDB" id="Q8U4X0"/>